<gene>
    <name evidence="1" type="ORF">HaLaN_00304</name>
</gene>
<comment type="caution">
    <text evidence="1">The sequence shown here is derived from an EMBL/GenBank/DDBJ whole genome shotgun (WGS) entry which is preliminary data.</text>
</comment>
<accession>A0A699YRR6</accession>
<dbReference type="Proteomes" id="UP000485058">
    <property type="component" value="Unassembled WGS sequence"/>
</dbReference>
<proteinExistence type="predicted"/>
<feature type="non-terminal residue" evidence="1">
    <location>
        <position position="1"/>
    </location>
</feature>
<name>A0A699YRR6_HAELA</name>
<evidence type="ECO:0000313" key="1">
    <source>
        <dbReference type="EMBL" id="GFH05782.1"/>
    </source>
</evidence>
<protein>
    <submittedName>
        <fullName evidence="1">Uncharacterized protein</fullName>
    </submittedName>
</protein>
<dbReference type="AlphaFoldDB" id="A0A699YRR6"/>
<organism evidence="1 2">
    <name type="scientific">Haematococcus lacustris</name>
    <name type="common">Green alga</name>
    <name type="synonym">Haematococcus pluvialis</name>
    <dbReference type="NCBI Taxonomy" id="44745"/>
    <lineage>
        <taxon>Eukaryota</taxon>
        <taxon>Viridiplantae</taxon>
        <taxon>Chlorophyta</taxon>
        <taxon>core chlorophytes</taxon>
        <taxon>Chlorophyceae</taxon>
        <taxon>CS clade</taxon>
        <taxon>Chlamydomonadales</taxon>
        <taxon>Haematococcaceae</taxon>
        <taxon>Haematococcus</taxon>
    </lineage>
</organism>
<sequence length="59" mass="6406">MQLTAIGSAYIESEGSGGWWFNGRGSPMQLCMTHWAWSWDAVRGCWVTKGNKKKGGGAA</sequence>
<evidence type="ECO:0000313" key="2">
    <source>
        <dbReference type="Proteomes" id="UP000485058"/>
    </source>
</evidence>
<keyword evidence="2" id="KW-1185">Reference proteome</keyword>
<reference evidence="1 2" key="1">
    <citation type="submission" date="2020-02" db="EMBL/GenBank/DDBJ databases">
        <title>Draft genome sequence of Haematococcus lacustris strain NIES-144.</title>
        <authorList>
            <person name="Morimoto D."/>
            <person name="Nakagawa S."/>
            <person name="Yoshida T."/>
            <person name="Sawayama S."/>
        </authorList>
    </citation>
    <scope>NUCLEOTIDE SEQUENCE [LARGE SCALE GENOMIC DNA]</scope>
    <source>
        <strain evidence="1 2">NIES-144</strain>
    </source>
</reference>
<dbReference type="EMBL" id="BLLF01000008">
    <property type="protein sequence ID" value="GFH05782.1"/>
    <property type="molecule type" value="Genomic_DNA"/>
</dbReference>